<keyword evidence="2" id="KW-1185">Reference proteome</keyword>
<organism evidence="1 2">
    <name type="scientific">Synaphobranchus kaupii</name>
    <name type="common">Kaup's arrowtooth eel</name>
    <dbReference type="NCBI Taxonomy" id="118154"/>
    <lineage>
        <taxon>Eukaryota</taxon>
        <taxon>Metazoa</taxon>
        <taxon>Chordata</taxon>
        <taxon>Craniata</taxon>
        <taxon>Vertebrata</taxon>
        <taxon>Euteleostomi</taxon>
        <taxon>Actinopterygii</taxon>
        <taxon>Neopterygii</taxon>
        <taxon>Teleostei</taxon>
        <taxon>Anguilliformes</taxon>
        <taxon>Synaphobranchidae</taxon>
        <taxon>Synaphobranchus</taxon>
    </lineage>
</organism>
<evidence type="ECO:0000313" key="1">
    <source>
        <dbReference type="EMBL" id="KAJ8365659.1"/>
    </source>
</evidence>
<protein>
    <submittedName>
        <fullName evidence="1">Uncharacterized protein</fullName>
    </submittedName>
</protein>
<reference evidence="1" key="1">
    <citation type="journal article" date="2023" name="Science">
        <title>Genome structures resolve the early diversification of teleost fishes.</title>
        <authorList>
            <person name="Parey E."/>
            <person name="Louis A."/>
            <person name="Montfort J."/>
            <person name="Bouchez O."/>
            <person name="Roques C."/>
            <person name="Iampietro C."/>
            <person name="Lluch J."/>
            <person name="Castinel A."/>
            <person name="Donnadieu C."/>
            <person name="Desvignes T."/>
            <person name="Floi Bucao C."/>
            <person name="Jouanno E."/>
            <person name="Wen M."/>
            <person name="Mejri S."/>
            <person name="Dirks R."/>
            <person name="Jansen H."/>
            <person name="Henkel C."/>
            <person name="Chen W.J."/>
            <person name="Zahm M."/>
            <person name="Cabau C."/>
            <person name="Klopp C."/>
            <person name="Thompson A.W."/>
            <person name="Robinson-Rechavi M."/>
            <person name="Braasch I."/>
            <person name="Lecointre G."/>
            <person name="Bobe J."/>
            <person name="Postlethwait J.H."/>
            <person name="Berthelot C."/>
            <person name="Roest Crollius H."/>
            <person name="Guiguen Y."/>
        </authorList>
    </citation>
    <scope>NUCLEOTIDE SEQUENCE</scope>
    <source>
        <strain evidence="1">WJC10195</strain>
    </source>
</reference>
<evidence type="ECO:0000313" key="2">
    <source>
        <dbReference type="Proteomes" id="UP001152622"/>
    </source>
</evidence>
<dbReference type="EMBL" id="JAINUF010000004">
    <property type="protein sequence ID" value="KAJ8365659.1"/>
    <property type="molecule type" value="Genomic_DNA"/>
</dbReference>
<sequence>MEVPRLGHGISSPVSPCEDMIKNLSLEAIQLCDREDSGRPMSYRRDECAVWSLRSSCAETRQGAGAAICLGVSTAAAPGNERNDLARAIN</sequence>
<dbReference type="Proteomes" id="UP001152622">
    <property type="component" value="Chromosome 4"/>
</dbReference>
<dbReference type="OrthoDB" id="10477574at2759"/>
<comment type="caution">
    <text evidence="1">The sequence shown here is derived from an EMBL/GenBank/DDBJ whole genome shotgun (WGS) entry which is preliminary data.</text>
</comment>
<gene>
    <name evidence="1" type="ORF">SKAU_G00144900</name>
</gene>
<accession>A0A9Q1J3N4</accession>
<proteinExistence type="predicted"/>
<dbReference type="AlphaFoldDB" id="A0A9Q1J3N4"/>
<name>A0A9Q1J3N4_SYNKA</name>